<comment type="caution">
    <text evidence="2">The sequence shown here is derived from an EMBL/GenBank/DDBJ whole genome shotgun (WGS) entry which is preliminary data.</text>
</comment>
<feature type="domain" description="DUF1737" evidence="1">
    <location>
        <begin position="4"/>
        <end position="49"/>
    </location>
</feature>
<evidence type="ECO:0000313" key="2">
    <source>
        <dbReference type="EMBL" id="GAH07921.1"/>
    </source>
</evidence>
<protein>
    <recommendedName>
        <fullName evidence="1">DUF1737 domain-containing protein</fullName>
    </recommendedName>
</protein>
<accession>X1CHY5</accession>
<reference evidence="2" key="1">
    <citation type="journal article" date="2014" name="Front. Microbiol.">
        <title>High frequency of phylogenetically diverse reductive dehalogenase-homologous genes in deep subseafloor sedimentary metagenomes.</title>
        <authorList>
            <person name="Kawai M."/>
            <person name="Futagami T."/>
            <person name="Toyoda A."/>
            <person name="Takaki Y."/>
            <person name="Nishi S."/>
            <person name="Hori S."/>
            <person name="Arai W."/>
            <person name="Tsubouchi T."/>
            <person name="Morono Y."/>
            <person name="Uchiyama I."/>
            <person name="Ito T."/>
            <person name="Fujiyama A."/>
            <person name="Inagaki F."/>
            <person name="Takami H."/>
        </authorList>
    </citation>
    <scope>NUCLEOTIDE SEQUENCE</scope>
    <source>
        <strain evidence="2">Expedition CK06-06</strain>
    </source>
</reference>
<organism evidence="2">
    <name type="scientific">marine sediment metagenome</name>
    <dbReference type="NCBI Taxonomy" id="412755"/>
    <lineage>
        <taxon>unclassified sequences</taxon>
        <taxon>metagenomes</taxon>
        <taxon>ecological metagenomes</taxon>
    </lineage>
</organism>
<proteinExistence type="predicted"/>
<dbReference type="Pfam" id="PF08410">
    <property type="entry name" value="DUF1737"/>
    <property type="match status" value="1"/>
</dbReference>
<dbReference type="AlphaFoldDB" id="X1CHY5"/>
<dbReference type="EMBL" id="BART01036140">
    <property type="protein sequence ID" value="GAH07921.1"/>
    <property type="molecule type" value="Genomic_DNA"/>
</dbReference>
<dbReference type="InterPro" id="IPR013619">
    <property type="entry name" value="DUF1737"/>
</dbReference>
<name>X1CHY5_9ZZZZ</name>
<sequence>MKDEYEIVHGENAEILSAKVKRKLNEGWTLYGDPYYDSSKLHHNQAMIKNEDNNNNKKQLND</sequence>
<gene>
    <name evidence="2" type="ORF">S01H4_61077</name>
</gene>
<evidence type="ECO:0000259" key="1">
    <source>
        <dbReference type="Pfam" id="PF08410"/>
    </source>
</evidence>